<evidence type="ECO:0000256" key="5">
    <source>
        <dbReference type="ARBA" id="ARBA00023239"/>
    </source>
</evidence>
<evidence type="ECO:0000256" key="2">
    <source>
        <dbReference type="ARBA" id="ARBA00022801"/>
    </source>
</evidence>
<dbReference type="GO" id="GO:0042823">
    <property type="term" value="P:pyridoxal phosphate biosynthetic process"/>
    <property type="evidence" value="ECO:0007669"/>
    <property type="project" value="UniProtKB-UniRule"/>
</dbReference>
<dbReference type="Proteomes" id="UP000276417">
    <property type="component" value="Chromosome 1"/>
</dbReference>
<proteinExistence type="inferred from homology"/>
<feature type="active site" description="Nucleophile" evidence="10 11">
    <location>
        <position position="82"/>
    </location>
</feature>
<dbReference type="PANTHER" id="PTHR31559:SF0">
    <property type="entry name" value="PYRIDOXAL 5'-PHOSPHATE SYNTHASE SUBUNIT SNO1-RELATED"/>
    <property type="match status" value="1"/>
</dbReference>
<comment type="subunit">
    <text evidence="9 10">In the presence of PdxS, forms a dodecamer of heterodimers. Only shows activity in the heterodimer.</text>
</comment>
<dbReference type="EMBL" id="CP034183">
    <property type="protein sequence ID" value="AZI42039.1"/>
    <property type="molecule type" value="Genomic_DNA"/>
</dbReference>
<dbReference type="GO" id="GO:0006543">
    <property type="term" value="P:L-glutamine catabolic process"/>
    <property type="evidence" value="ECO:0007669"/>
    <property type="project" value="UniProtKB-UniRule"/>
</dbReference>
<keyword evidence="14" id="KW-1185">Reference proteome</keyword>
<evidence type="ECO:0000256" key="12">
    <source>
        <dbReference type="PIRSR" id="PIRSR005639-2"/>
    </source>
</evidence>
<accession>A0A3G8Y9K3</accession>
<dbReference type="KEGG" id="dph:EHF33_04135"/>
<dbReference type="CDD" id="cd01749">
    <property type="entry name" value="GATase1_PB"/>
    <property type="match status" value="1"/>
</dbReference>
<comment type="pathway">
    <text evidence="10">Cofactor biosynthesis; pyridoxal 5'-phosphate biosynthesis.</text>
</comment>
<dbReference type="PROSITE" id="PS51130">
    <property type="entry name" value="PDXT_SNO_2"/>
    <property type="match status" value="1"/>
</dbReference>
<feature type="active site" description="Charge relay system" evidence="10 11">
    <location>
        <position position="180"/>
    </location>
</feature>
<reference evidence="13 14" key="1">
    <citation type="submission" date="2018-11" db="EMBL/GenBank/DDBJ databases">
        <title>Deinococcus shelandsis sp. nov., isolated from South Shetland Islands soil of Antarctica.</title>
        <authorList>
            <person name="Tian J."/>
        </authorList>
    </citation>
    <scope>NUCLEOTIDE SEQUENCE [LARGE SCALE GENOMIC DNA]</scope>
    <source>
        <strain evidence="13 14">S14-83T</strain>
    </source>
</reference>
<keyword evidence="2 10" id="KW-0378">Hydrolase</keyword>
<dbReference type="PROSITE" id="PS01236">
    <property type="entry name" value="PDXT_SNO_1"/>
    <property type="match status" value="1"/>
</dbReference>
<dbReference type="InterPro" id="IPR021196">
    <property type="entry name" value="PdxT/SNO_CS"/>
</dbReference>
<evidence type="ECO:0000256" key="9">
    <source>
        <dbReference type="ARBA" id="ARBA00064749"/>
    </source>
</evidence>
<protein>
    <recommendedName>
        <fullName evidence="10">Pyridoxal 5'-phosphate synthase subunit PdxT</fullName>
        <ecNumber evidence="10">4.3.3.6</ecNumber>
    </recommendedName>
    <alternativeName>
        <fullName evidence="10">Pdx2</fullName>
    </alternativeName>
    <alternativeName>
        <fullName evidence="10">Pyridoxal 5'-phosphate synthase glutaminase subunit</fullName>
        <ecNumber evidence="10">3.5.1.2</ecNumber>
    </alternativeName>
</protein>
<comment type="function">
    <text evidence="8 10">Catalyzes the hydrolysis of glutamine to glutamate and ammonia as part of the biosynthesis of pyridoxal 5'-phosphate. The resulting ammonia molecule is channeled to the active site of PdxS.</text>
</comment>
<dbReference type="InterPro" id="IPR002161">
    <property type="entry name" value="PdxT/SNO"/>
</dbReference>
<keyword evidence="3 10" id="KW-0663">Pyridoxal phosphate</keyword>
<dbReference type="FunFam" id="3.40.50.880:FF:000010">
    <property type="entry name" value="uncharacterized protein LOC100176842 isoform X2"/>
    <property type="match status" value="1"/>
</dbReference>
<feature type="active site" description="Charge relay system" evidence="10 11">
    <location>
        <position position="178"/>
    </location>
</feature>
<dbReference type="GO" id="GO:0008614">
    <property type="term" value="P:pyridoxine metabolic process"/>
    <property type="evidence" value="ECO:0007669"/>
    <property type="project" value="TreeGrafter"/>
</dbReference>
<evidence type="ECO:0000256" key="1">
    <source>
        <dbReference type="ARBA" id="ARBA00008345"/>
    </source>
</evidence>
<keyword evidence="4 10" id="KW-0315">Glutamine amidotransferase</keyword>
<evidence type="ECO:0000256" key="3">
    <source>
        <dbReference type="ARBA" id="ARBA00022898"/>
    </source>
</evidence>
<dbReference type="NCBIfam" id="TIGR03800">
    <property type="entry name" value="PLP_synth_Pdx2"/>
    <property type="match status" value="1"/>
</dbReference>
<dbReference type="EC" id="3.5.1.2" evidence="10"/>
<evidence type="ECO:0000256" key="8">
    <source>
        <dbReference type="ARBA" id="ARBA00054599"/>
    </source>
</evidence>
<gene>
    <name evidence="10 13" type="primary">pdxT</name>
    <name evidence="13" type="ORF">EHF33_04135</name>
</gene>
<comment type="catalytic activity">
    <reaction evidence="6 10">
        <text>aldehydo-D-ribose 5-phosphate + D-glyceraldehyde 3-phosphate + L-glutamine = pyridoxal 5'-phosphate + L-glutamate + phosphate + 3 H2O + H(+)</text>
        <dbReference type="Rhea" id="RHEA:31507"/>
        <dbReference type="ChEBI" id="CHEBI:15377"/>
        <dbReference type="ChEBI" id="CHEBI:15378"/>
        <dbReference type="ChEBI" id="CHEBI:29985"/>
        <dbReference type="ChEBI" id="CHEBI:43474"/>
        <dbReference type="ChEBI" id="CHEBI:58273"/>
        <dbReference type="ChEBI" id="CHEBI:58359"/>
        <dbReference type="ChEBI" id="CHEBI:59776"/>
        <dbReference type="ChEBI" id="CHEBI:597326"/>
        <dbReference type="EC" id="4.3.3.6"/>
    </reaction>
</comment>
<dbReference type="GO" id="GO:0036381">
    <property type="term" value="F:pyridoxal 5'-phosphate synthase (glutamine hydrolysing) activity"/>
    <property type="evidence" value="ECO:0007669"/>
    <property type="project" value="UniProtKB-UniRule"/>
</dbReference>
<evidence type="ECO:0000256" key="6">
    <source>
        <dbReference type="ARBA" id="ARBA00047992"/>
    </source>
</evidence>
<keyword evidence="5 10" id="KW-0456">Lyase</keyword>
<dbReference type="PROSITE" id="PS51273">
    <property type="entry name" value="GATASE_TYPE_1"/>
    <property type="match status" value="1"/>
</dbReference>
<feature type="binding site" evidence="10 12">
    <location>
        <begin position="50"/>
        <end position="52"/>
    </location>
    <ligand>
        <name>L-glutamine</name>
        <dbReference type="ChEBI" id="CHEBI:58359"/>
    </ligand>
</feature>
<dbReference type="PANTHER" id="PTHR31559">
    <property type="entry name" value="PYRIDOXAL 5'-PHOSPHATE SYNTHASE SUBUNIT SNO"/>
    <property type="match status" value="1"/>
</dbReference>
<evidence type="ECO:0000313" key="14">
    <source>
        <dbReference type="Proteomes" id="UP000276417"/>
    </source>
</evidence>
<evidence type="ECO:0000256" key="7">
    <source>
        <dbReference type="ARBA" id="ARBA00049534"/>
    </source>
</evidence>
<sequence>MNSPPTVGVLALQGAFREHKRLLQTFGAHVTEVRLPHQLGGLSGLILPGGESTTIGNLMVEYGLISAIQEFHAAGGAIFGTCAGAILLARTIHGTPPQFGEQPSLDLMDITVQRNAFGRQVDSFRTPLDVSGFETPFPAVFIRAPVIAAVGEGVEVLARHQDQIVLARQGNLLAGSFHPELTGDARIHELFLNMNRSAQAVGSGL</sequence>
<evidence type="ECO:0000256" key="4">
    <source>
        <dbReference type="ARBA" id="ARBA00022962"/>
    </source>
</evidence>
<evidence type="ECO:0000313" key="13">
    <source>
        <dbReference type="EMBL" id="AZI42039.1"/>
    </source>
</evidence>
<dbReference type="HAMAP" id="MF_01615">
    <property type="entry name" value="PdxT"/>
    <property type="match status" value="1"/>
</dbReference>
<dbReference type="SUPFAM" id="SSF52317">
    <property type="entry name" value="Class I glutamine amidotransferase-like"/>
    <property type="match status" value="1"/>
</dbReference>
<dbReference type="InterPro" id="IPR029062">
    <property type="entry name" value="Class_I_gatase-like"/>
</dbReference>
<dbReference type="PIRSF" id="PIRSF005639">
    <property type="entry name" value="Glut_amidoT_SNO"/>
    <property type="match status" value="1"/>
</dbReference>
<organism evidence="13 14">
    <name type="scientific">Deinococcus psychrotolerans</name>
    <dbReference type="NCBI Taxonomy" id="2489213"/>
    <lineage>
        <taxon>Bacteria</taxon>
        <taxon>Thermotogati</taxon>
        <taxon>Deinococcota</taxon>
        <taxon>Deinococci</taxon>
        <taxon>Deinococcales</taxon>
        <taxon>Deinococcaceae</taxon>
        <taxon>Deinococcus</taxon>
    </lineage>
</organism>
<dbReference type="GO" id="GO:1903600">
    <property type="term" value="C:glutaminase complex"/>
    <property type="evidence" value="ECO:0007669"/>
    <property type="project" value="TreeGrafter"/>
</dbReference>
<feature type="binding site" evidence="10 12">
    <location>
        <position position="114"/>
    </location>
    <ligand>
        <name>L-glutamine</name>
        <dbReference type="ChEBI" id="CHEBI:58359"/>
    </ligand>
</feature>
<dbReference type="Pfam" id="PF01174">
    <property type="entry name" value="SNO"/>
    <property type="match status" value="1"/>
</dbReference>
<dbReference type="GO" id="GO:0005829">
    <property type="term" value="C:cytosol"/>
    <property type="evidence" value="ECO:0007669"/>
    <property type="project" value="TreeGrafter"/>
</dbReference>
<feature type="binding site" evidence="10 12">
    <location>
        <begin position="142"/>
        <end position="143"/>
    </location>
    <ligand>
        <name>L-glutamine</name>
        <dbReference type="ChEBI" id="CHEBI:58359"/>
    </ligand>
</feature>
<dbReference type="AlphaFoldDB" id="A0A3G8Y9K3"/>
<dbReference type="EC" id="4.3.3.6" evidence="10"/>
<dbReference type="RefSeq" id="WP_124868148.1">
    <property type="nucleotide sequence ID" value="NZ_CP034183.1"/>
</dbReference>
<comment type="catalytic activity">
    <reaction evidence="7 10">
        <text>L-glutamine + H2O = L-glutamate + NH4(+)</text>
        <dbReference type="Rhea" id="RHEA:15889"/>
        <dbReference type="ChEBI" id="CHEBI:15377"/>
        <dbReference type="ChEBI" id="CHEBI:28938"/>
        <dbReference type="ChEBI" id="CHEBI:29985"/>
        <dbReference type="ChEBI" id="CHEBI:58359"/>
        <dbReference type="EC" id="3.5.1.2"/>
    </reaction>
</comment>
<dbReference type="Gene3D" id="3.40.50.880">
    <property type="match status" value="1"/>
</dbReference>
<dbReference type="OrthoDB" id="9810320at2"/>
<name>A0A3G8Y9K3_9DEIO</name>
<dbReference type="GO" id="GO:0004359">
    <property type="term" value="F:glutaminase activity"/>
    <property type="evidence" value="ECO:0007669"/>
    <property type="project" value="UniProtKB-UniRule"/>
</dbReference>
<evidence type="ECO:0000256" key="10">
    <source>
        <dbReference type="HAMAP-Rule" id="MF_01615"/>
    </source>
</evidence>
<evidence type="ECO:0000256" key="11">
    <source>
        <dbReference type="PIRSR" id="PIRSR005639-1"/>
    </source>
</evidence>
<comment type="similarity">
    <text evidence="1 10">Belongs to the glutaminase PdxT/SNO family.</text>
</comment>
<dbReference type="UniPathway" id="UPA00245"/>